<proteinExistence type="inferred from homology"/>
<protein>
    <recommendedName>
        <fullName evidence="2">protein-tyrosine-phosphatase</fullName>
        <ecNumber evidence="2">3.1.3.48</ecNumber>
    </recommendedName>
</protein>
<dbReference type="PANTHER" id="PTHR39181:SF1">
    <property type="entry name" value="TYROSINE-PROTEIN PHOSPHATASE YWQE"/>
    <property type="match status" value="1"/>
</dbReference>
<dbReference type="Proteomes" id="UP000199577">
    <property type="component" value="Unassembled WGS sequence"/>
</dbReference>
<evidence type="ECO:0000256" key="3">
    <source>
        <dbReference type="ARBA" id="ARBA00022801"/>
    </source>
</evidence>
<evidence type="ECO:0000256" key="2">
    <source>
        <dbReference type="ARBA" id="ARBA00013064"/>
    </source>
</evidence>
<dbReference type="AlphaFoldDB" id="A0A1I1ISC5"/>
<evidence type="ECO:0000313" key="6">
    <source>
        <dbReference type="Proteomes" id="UP000199577"/>
    </source>
</evidence>
<comment type="similarity">
    <text evidence="1">Belongs to the metallo-dependent hydrolases superfamily. CpsB/CapC family.</text>
</comment>
<keyword evidence="6" id="KW-1185">Reference proteome</keyword>
<dbReference type="EC" id="3.1.3.48" evidence="2"/>
<dbReference type="OrthoDB" id="9788539at2"/>
<name>A0A1I1ISC5_9SPHI</name>
<evidence type="ECO:0000256" key="4">
    <source>
        <dbReference type="ARBA" id="ARBA00051722"/>
    </source>
</evidence>
<dbReference type="GO" id="GO:0004725">
    <property type="term" value="F:protein tyrosine phosphatase activity"/>
    <property type="evidence" value="ECO:0007669"/>
    <property type="project" value="UniProtKB-EC"/>
</dbReference>
<accession>A0A1I1ISC5</accession>
<dbReference type="RefSeq" id="WP_090973710.1">
    <property type="nucleotide sequence ID" value="NZ_FOLL01000009.1"/>
</dbReference>
<evidence type="ECO:0000313" key="5">
    <source>
        <dbReference type="EMBL" id="SFC37218.1"/>
    </source>
</evidence>
<sequence>MAIFFFSRKREIVFPIGRYLQVDVHSHILPGVDDGAKDTAAAIRLLRGMHQLGFHTVIGTPHVMVDIHRNNRATITAAYGRLEKALAGTSAPMPRIYYAAEHMLDEGFFGLLEAQETIPYHTSPYMLVETPYLFRPLNLEHLSFQLGTTGYKPILAHPERYHYLFGQPEAYEKLKELGFAFQLNALSLTGYYGKQEKTAALWLLEHGFVDYLATDIHHERHLKHLVNFRIPQNTIALLENTTFRNTELAAAYHPPKPAIPA</sequence>
<dbReference type="SUPFAM" id="SSF89550">
    <property type="entry name" value="PHP domain-like"/>
    <property type="match status" value="1"/>
</dbReference>
<dbReference type="GO" id="GO:0030145">
    <property type="term" value="F:manganese ion binding"/>
    <property type="evidence" value="ECO:0007669"/>
    <property type="project" value="InterPro"/>
</dbReference>
<evidence type="ECO:0000256" key="1">
    <source>
        <dbReference type="ARBA" id="ARBA00005750"/>
    </source>
</evidence>
<comment type="catalytic activity">
    <reaction evidence="4">
        <text>O-phospho-L-tyrosyl-[protein] + H2O = L-tyrosyl-[protein] + phosphate</text>
        <dbReference type="Rhea" id="RHEA:10684"/>
        <dbReference type="Rhea" id="RHEA-COMP:10136"/>
        <dbReference type="Rhea" id="RHEA-COMP:20101"/>
        <dbReference type="ChEBI" id="CHEBI:15377"/>
        <dbReference type="ChEBI" id="CHEBI:43474"/>
        <dbReference type="ChEBI" id="CHEBI:46858"/>
        <dbReference type="ChEBI" id="CHEBI:61978"/>
        <dbReference type="EC" id="3.1.3.48"/>
    </reaction>
</comment>
<dbReference type="InterPro" id="IPR016667">
    <property type="entry name" value="Caps_polysacc_synth_CpsB/CapC"/>
</dbReference>
<gene>
    <name evidence="5" type="ORF">SAMN05421747_109146</name>
</gene>
<dbReference type="Pfam" id="PF19567">
    <property type="entry name" value="CpsB_CapC"/>
    <property type="match status" value="1"/>
</dbReference>
<dbReference type="PANTHER" id="PTHR39181">
    <property type="entry name" value="TYROSINE-PROTEIN PHOSPHATASE YWQE"/>
    <property type="match status" value="1"/>
</dbReference>
<dbReference type="EMBL" id="FOLL01000009">
    <property type="protein sequence ID" value="SFC37218.1"/>
    <property type="molecule type" value="Genomic_DNA"/>
</dbReference>
<dbReference type="STRING" id="623281.SAMN05421747_109146"/>
<dbReference type="Gene3D" id="3.20.20.140">
    <property type="entry name" value="Metal-dependent hydrolases"/>
    <property type="match status" value="1"/>
</dbReference>
<organism evidence="5 6">
    <name type="scientific">Parapedobacter composti</name>
    <dbReference type="NCBI Taxonomy" id="623281"/>
    <lineage>
        <taxon>Bacteria</taxon>
        <taxon>Pseudomonadati</taxon>
        <taxon>Bacteroidota</taxon>
        <taxon>Sphingobacteriia</taxon>
        <taxon>Sphingobacteriales</taxon>
        <taxon>Sphingobacteriaceae</taxon>
        <taxon>Parapedobacter</taxon>
    </lineage>
</organism>
<dbReference type="InterPro" id="IPR016195">
    <property type="entry name" value="Pol/histidinol_Pase-like"/>
</dbReference>
<reference evidence="5 6" key="1">
    <citation type="submission" date="2016-10" db="EMBL/GenBank/DDBJ databases">
        <authorList>
            <person name="de Groot N.N."/>
        </authorList>
    </citation>
    <scope>NUCLEOTIDE SEQUENCE [LARGE SCALE GENOMIC DNA]</scope>
    <source>
        <strain evidence="5 6">DSM 22900</strain>
    </source>
</reference>
<keyword evidence="3" id="KW-0378">Hydrolase</keyword>